<dbReference type="STRING" id="170623.SAMN04244579_00333"/>
<dbReference type="EMBL" id="FNYO01000003">
    <property type="protein sequence ID" value="SEI41909.1"/>
    <property type="molecule type" value="Genomic_DNA"/>
</dbReference>
<sequence length="248" mass="28004">MQGRITAQEIIRQSQQGVSVQPFLVRADDGQTYFVKGLARAGGPALISEAIAAEIGRHLGLPIPPWRIMDIPQALIDFSAANNAQDLAGGPAFASLQVENAAELMWSKVNDIPVELRKAVLLFDWWIQNGDRTLGEAGGNVNLLLDPKGELAVIDHNAAFDLTLTHEEFQRYHVFRDLLGADRDNLLARLDYEPQLDAALNDWSRIVTLLPEEWIYRDADQIDETEPTLQQRLHILERYRDERFWGQL</sequence>
<evidence type="ECO:0000313" key="2">
    <source>
        <dbReference type="EMBL" id="SEI41909.1"/>
    </source>
</evidence>
<dbReference type="AlphaFoldDB" id="A0A1H6QDX2"/>
<evidence type="ECO:0000313" key="3">
    <source>
        <dbReference type="Proteomes" id="UP000199005"/>
    </source>
</evidence>
<name>A0A1H6QDX2_9GAMM</name>
<evidence type="ECO:0000259" key="1">
    <source>
        <dbReference type="Pfam" id="PF20613"/>
    </source>
</evidence>
<proteinExistence type="predicted"/>
<protein>
    <recommendedName>
        <fullName evidence="1">HipA-like kinase domain-containing protein</fullName>
    </recommendedName>
</protein>
<dbReference type="RefSeq" id="WP_090896524.1">
    <property type="nucleotide sequence ID" value="NZ_FNYO01000003.1"/>
</dbReference>
<feature type="domain" description="HipA-like kinase" evidence="1">
    <location>
        <begin position="8"/>
        <end position="247"/>
    </location>
</feature>
<dbReference type="Proteomes" id="UP000199005">
    <property type="component" value="Unassembled WGS sequence"/>
</dbReference>
<dbReference type="InterPro" id="IPR046748">
    <property type="entry name" value="HipA_2"/>
</dbReference>
<reference evidence="2 3" key="1">
    <citation type="submission" date="2016-10" db="EMBL/GenBank/DDBJ databases">
        <authorList>
            <person name="de Groot N.N."/>
        </authorList>
    </citation>
    <scope>NUCLEOTIDE SEQUENCE [LARGE SCALE GENOMIC DNA]</scope>
    <source>
        <strain evidence="2 3">DSM 1041</strain>
    </source>
</reference>
<accession>A0A1H6QDX2</accession>
<gene>
    <name evidence="2" type="ORF">SAMN04244579_00333</name>
</gene>
<dbReference type="Pfam" id="PF20613">
    <property type="entry name" value="HipA_2"/>
    <property type="match status" value="1"/>
</dbReference>
<organism evidence="2 3">
    <name type="scientific">Azotobacter beijerinckii</name>
    <dbReference type="NCBI Taxonomy" id="170623"/>
    <lineage>
        <taxon>Bacteria</taxon>
        <taxon>Pseudomonadati</taxon>
        <taxon>Pseudomonadota</taxon>
        <taxon>Gammaproteobacteria</taxon>
        <taxon>Pseudomonadales</taxon>
        <taxon>Pseudomonadaceae</taxon>
        <taxon>Azotobacter</taxon>
    </lineage>
</organism>